<comment type="caution">
    <text evidence="1">The sequence shown here is derived from an EMBL/GenBank/DDBJ whole genome shotgun (WGS) entry which is preliminary data.</text>
</comment>
<sequence>MDERTSDFYLTLPSNANMDYFPKNTQSFYRTKLSHPLILFGEWEVALSEICIPRNWFNIGDHNNSYSILLNEERRISKEDQHLEIKFRYETNEDPESFFRTLNNQIATYVGDCVKFSFKANSDEVELSMEDYFEIHLEQSKASKFLYILNLADVDTVINTSKIFKFRPSLQFPVDLSFTIFNKNPSSVLEHSISVVSHLNDSAIPKTPRELFEAFKENIELLSLGHLIQFIYNDITSEVDIHLAKNIEIHFMRTLGESLLEKLNLVNDTIVKGISRFQVNRAHPINKDDHFKIIVKEYFKRVEVFKQTHDLFLNVGMYKTEEELFKAFQFITLKQLPNSHIAIEVPHHVE</sequence>
<accession>A0A4Y1ZQB7</accession>
<evidence type="ECO:0000313" key="2">
    <source>
        <dbReference type="Proteomes" id="UP000499080"/>
    </source>
</evidence>
<proteinExistence type="predicted"/>
<gene>
    <name evidence="1" type="ORF">AVEN_196490_1</name>
</gene>
<organism evidence="1 2">
    <name type="scientific">Araneus ventricosus</name>
    <name type="common">Orbweaver spider</name>
    <name type="synonym">Epeira ventricosa</name>
    <dbReference type="NCBI Taxonomy" id="182803"/>
    <lineage>
        <taxon>Eukaryota</taxon>
        <taxon>Metazoa</taxon>
        <taxon>Ecdysozoa</taxon>
        <taxon>Arthropoda</taxon>
        <taxon>Chelicerata</taxon>
        <taxon>Arachnida</taxon>
        <taxon>Araneae</taxon>
        <taxon>Araneomorphae</taxon>
        <taxon>Entelegynae</taxon>
        <taxon>Araneoidea</taxon>
        <taxon>Araneidae</taxon>
        <taxon>Araneus</taxon>
    </lineage>
</organism>
<reference evidence="1 2" key="1">
    <citation type="journal article" date="2019" name="Sci. Rep.">
        <title>Orb-weaving spider Araneus ventricosus genome elucidates the spidroin gene catalogue.</title>
        <authorList>
            <person name="Kono N."/>
            <person name="Nakamura H."/>
            <person name="Ohtoshi R."/>
            <person name="Moran D.A.P."/>
            <person name="Shinohara A."/>
            <person name="Yoshida Y."/>
            <person name="Fujiwara M."/>
            <person name="Mori M."/>
            <person name="Tomita M."/>
            <person name="Arakawa K."/>
        </authorList>
    </citation>
    <scope>NUCLEOTIDE SEQUENCE [LARGE SCALE GENOMIC DNA]</scope>
</reference>
<dbReference type="AlphaFoldDB" id="A0A4Y1ZQB7"/>
<name>A0A4Y1ZQB7_ARAVE</name>
<dbReference type="EMBL" id="BGPR01227676">
    <property type="protein sequence ID" value="GBL62875.1"/>
    <property type="molecule type" value="Genomic_DNA"/>
</dbReference>
<keyword evidence="2" id="KW-1185">Reference proteome</keyword>
<dbReference type="Proteomes" id="UP000499080">
    <property type="component" value="Unassembled WGS sequence"/>
</dbReference>
<feature type="non-terminal residue" evidence="1">
    <location>
        <position position="350"/>
    </location>
</feature>
<dbReference type="OrthoDB" id="10344885at2759"/>
<evidence type="ECO:0000313" key="1">
    <source>
        <dbReference type="EMBL" id="GBL62875.1"/>
    </source>
</evidence>
<protein>
    <submittedName>
        <fullName evidence="1">Uncharacterized protein</fullName>
    </submittedName>
</protein>